<sequence length="212" mass="24011">MQTNPIQFTTHSAPEGCWRNAKGGYTPVDLIKEIDIERDALVREIVMKSRELNQLLRNLKLTVFGDVEAFKELSAEKYGVELGGKKGNVTLYSFDGEHRVNVAISEQISFDERLQAAKTLIDECLTDWTQGARPEIHSIIDDAFSVDKQGKINTKRVLELRRLDITDERWLEAMKAIGDSIQIIGSRQYIRVYERVGDNGQYQPIALDIAGV</sequence>
<evidence type="ECO:0000313" key="2">
    <source>
        <dbReference type="Proteomes" id="UP000834611"/>
    </source>
</evidence>
<dbReference type="EMBL" id="CAHPSF010000013">
    <property type="protein sequence ID" value="CAB5712829.1"/>
    <property type="molecule type" value="Genomic_DNA"/>
</dbReference>
<dbReference type="RefSeq" id="WP_239407305.1">
    <property type="nucleotide sequence ID" value="NZ_CAHPRV010000003.1"/>
</dbReference>
<reference evidence="1" key="1">
    <citation type="submission" date="2020-05" db="EMBL/GenBank/DDBJ databases">
        <authorList>
            <person name="Delgado-Blas J."/>
        </authorList>
    </citation>
    <scope>NUCLEOTIDE SEQUENCE</scope>
    <source>
        <strain evidence="1">BB1453</strain>
    </source>
</reference>
<dbReference type="Pfam" id="PF11363">
    <property type="entry name" value="DUF3164"/>
    <property type="match status" value="1"/>
</dbReference>
<comment type="caution">
    <text evidence="1">The sequence shown here is derived from an EMBL/GenBank/DDBJ whole genome shotgun (WGS) entry which is preliminary data.</text>
</comment>
<dbReference type="AlphaFoldDB" id="A0A9N8D6A4"/>
<evidence type="ECO:0000313" key="1">
    <source>
        <dbReference type="EMBL" id="CAB5712829.1"/>
    </source>
</evidence>
<gene>
    <name evidence="1" type="ORF">GHA_03777</name>
</gene>
<protein>
    <submittedName>
        <fullName evidence="1">Protein of uncharacterized function (DUF3164)</fullName>
    </submittedName>
</protein>
<accession>A0A9N8D6A4</accession>
<organism evidence="1 2">
    <name type="scientific">Providencia rettgeri</name>
    <dbReference type="NCBI Taxonomy" id="587"/>
    <lineage>
        <taxon>Bacteria</taxon>
        <taxon>Pseudomonadati</taxon>
        <taxon>Pseudomonadota</taxon>
        <taxon>Gammaproteobacteria</taxon>
        <taxon>Enterobacterales</taxon>
        <taxon>Morganellaceae</taxon>
        <taxon>Providencia</taxon>
    </lineage>
</organism>
<name>A0A9N8D6A4_PRORE</name>
<dbReference type="InterPro" id="IPR021505">
    <property type="entry name" value="Phage_B3_Orf6"/>
</dbReference>
<dbReference type="Proteomes" id="UP000834611">
    <property type="component" value="Unassembled WGS sequence"/>
</dbReference>
<proteinExistence type="predicted"/>